<protein>
    <recommendedName>
        <fullName evidence="4">ABC-type uncharacterized transport system domain-containing protein</fullName>
    </recommendedName>
</protein>
<feature type="transmembrane region" description="Helical" evidence="1">
    <location>
        <begin position="48"/>
        <end position="69"/>
    </location>
</feature>
<keyword evidence="3" id="KW-1185">Reference proteome</keyword>
<dbReference type="Pfam" id="PF12679">
    <property type="entry name" value="ABC2_membrane_2"/>
    <property type="match status" value="1"/>
</dbReference>
<dbReference type="RefSeq" id="WP_344604642.1">
    <property type="nucleotide sequence ID" value="NZ_BAAAHE010000016.1"/>
</dbReference>
<reference evidence="2 3" key="1">
    <citation type="journal article" date="2019" name="Int. J. Syst. Evol. Microbiol.">
        <title>The Global Catalogue of Microorganisms (GCM) 10K type strain sequencing project: providing services to taxonomists for standard genome sequencing and annotation.</title>
        <authorList>
            <consortium name="The Broad Institute Genomics Platform"/>
            <consortium name="The Broad Institute Genome Sequencing Center for Infectious Disease"/>
            <person name="Wu L."/>
            <person name="Ma J."/>
        </authorList>
    </citation>
    <scope>NUCLEOTIDE SEQUENCE [LARGE SCALE GENOMIC DNA]</scope>
    <source>
        <strain evidence="2 3">JCM 10671</strain>
    </source>
</reference>
<keyword evidence="1" id="KW-1133">Transmembrane helix</keyword>
<dbReference type="Proteomes" id="UP001500957">
    <property type="component" value="Unassembled WGS sequence"/>
</dbReference>
<gene>
    <name evidence="2" type="ORF">GCM10009547_22240</name>
</gene>
<evidence type="ECO:0000313" key="2">
    <source>
        <dbReference type="EMBL" id="GAA0619352.1"/>
    </source>
</evidence>
<feature type="transmembrane region" description="Helical" evidence="1">
    <location>
        <begin position="90"/>
        <end position="113"/>
    </location>
</feature>
<feature type="transmembrane region" description="Helical" evidence="1">
    <location>
        <begin position="660"/>
        <end position="678"/>
    </location>
</feature>
<keyword evidence="1" id="KW-0812">Transmembrane</keyword>
<keyword evidence="1" id="KW-0472">Membrane</keyword>
<proteinExistence type="predicted"/>
<dbReference type="EMBL" id="BAAAHE010000016">
    <property type="protein sequence ID" value="GAA0619352.1"/>
    <property type="molecule type" value="Genomic_DNA"/>
</dbReference>
<name>A0ABN1GTU1_9ACTN</name>
<accession>A0ABN1GTU1</accession>
<evidence type="ECO:0008006" key="4">
    <source>
        <dbReference type="Google" id="ProtNLM"/>
    </source>
</evidence>
<feature type="transmembrane region" description="Helical" evidence="1">
    <location>
        <begin position="236"/>
        <end position="256"/>
    </location>
</feature>
<evidence type="ECO:0000313" key="3">
    <source>
        <dbReference type="Proteomes" id="UP001500957"/>
    </source>
</evidence>
<sequence>MLTLLKREITSLVLWPATYLIAAAYIVISGILFIDLVSANDSADLESYYANTVNTLLVLCPILGARSLAEERASGALSISLSWPISRTAMVAAKFVANTLITWLVVSISWIYYVRLDAIAEPEFARSLGGWIGLLLLSAMFNAVSLAISSRMNTSVGAAFLSFVVLLVLRLIAFLPENLREKVDQFGPLDRLNPMLDGVLPAEDVAYFVVLSIAALAVAVYSLGRRRAGTDRRVQAQRAAAVVGVTVFVVATPAVAGAASGEIDLTPGNRETISTATKEVLAQVGKVPITLTAFSPTVSLEASQARATVRKYAAGGANIQVRIVDPDISPALARASGVIDYNDYLLDVGGKTQEIDDLVESTVTTAIAHLAQTDPPLACFVQGHGERRINDIQPEGLTSLAARLRIIGWKTGEVFLSGQGAPELLRECDVVLVMGPRSTMPNRELRMLQDYARGQGRLIVAADAVRGDVEQLNQLIVPWGLRLGTNQLRDPQSLADDPAAIVSSRYPSASSVVDTLNKDDTPVVFSNSLPIDKAGPDSEDGPQVAALVQSSPKSYEVDATGKRIPKTEGVHTMAGFTYTPEREAAGETPRLSSTRVGVLGTADAASNQYQKSFGNQELMVRLVQFIAGNDVIISAYRDVGQSAQFQITGEQRSSLIRQTVVLPTLAALVFVPFVYFRLKRG</sequence>
<evidence type="ECO:0000256" key="1">
    <source>
        <dbReference type="SAM" id="Phobius"/>
    </source>
</evidence>
<feature type="transmembrane region" description="Helical" evidence="1">
    <location>
        <begin position="128"/>
        <end position="148"/>
    </location>
</feature>
<feature type="transmembrane region" description="Helical" evidence="1">
    <location>
        <begin position="205"/>
        <end position="224"/>
    </location>
</feature>
<comment type="caution">
    <text evidence="2">The sequence shown here is derived from an EMBL/GenBank/DDBJ whole genome shotgun (WGS) entry which is preliminary data.</text>
</comment>
<organism evidence="2 3">
    <name type="scientific">Sporichthya brevicatena</name>
    <dbReference type="NCBI Taxonomy" id="171442"/>
    <lineage>
        <taxon>Bacteria</taxon>
        <taxon>Bacillati</taxon>
        <taxon>Actinomycetota</taxon>
        <taxon>Actinomycetes</taxon>
        <taxon>Sporichthyales</taxon>
        <taxon>Sporichthyaceae</taxon>
        <taxon>Sporichthya</taxon>
    </lineage>
</organism>
<feature type="transmembrane region" description="Helical" evidence="1">
    <location>
        <begin position="155"/>
        <end position="175"/>
    </location>
</feature>
<feature type="transmembrane region" description="Helical" evidence="1">
    <location>
        <begin position="12"/>
        <end position="36"/>
    </location>
</feature>